<dbReference type="InterPro" id="IPR039741">
    <property type="entry name" value="UDP-sugar_pyrophosphorylase"/>
</dbReference>
<feature type="compositionally biased region" description="Basic and acidic residues" evidence="1">
    <location>
        <begin position="90"/>
        <end position="99"/>
    </location>
</feature>
<dbReference type="PANTHER" id="PTHR11952">
    <property type="entry name" value="UDP- GLUCOSE PYROPHOSPHORYLASE"/>
    <property type="match status" value="1"/>
</dbReference>
<dbReference type="Gene3D" id="2.160.10.30">
    <property type="match status" value="1"/>
</dbReference>
<proteinExistence type="predicted"/>
<dbReference type="SUPFAM" id="SSF53448">
    <property type="entry name" value="Nucleotide-diphospho-sugar transferases"/>
    <property type="match status" value="1"/>
</dbReference>
<feature type="region of interest" description="Disordered" evidence="1">
    <location>
        <begin position="469"/>
        <end position="502"/>
    </location>
</feature>
<keyword evidence="3" id="KW-1185">Reference proteome</keyword>
<dbReference type="GO" id="GO:0006048">
    <property type="term" value="P:UDP-N-acetylglucosamine biosynthetic process"/>
    <property type="evidence" value="ECO:0007669"/>
    <property type="project" value="TreeGrafter"/>
</dbReference>
<evidence type="ECO:0000313" key="2">
    <source>
        <dbReference type="EMBL" id="EPY31335.1"/>
    </source>
</evidence>
<reference evidence="2 3" key="1">
    <citation type="journal article" date="2013" name="PLoS ONE">
        <title>Predicting the Proteins of Angomonas deanei, Strigomonas culicis and Their Respective Endosymbionts Reveals New Aspects of the Trypanosomatidae Family.</title>
        <authorList>
            <person name="Motta M.C."/>
            <person name="Martins A.C."/>
            <person name="de Souza S.S."/>
            <person name="Catta-Preta C.M."/>
            <person name="Silva R."/>
            <person name="Klein C.C."/>
            <person name="de Almeida L.G."/>
            <person name="de Lima Cunha O."/>
            <person name="Ciapina L.P."/>
            <person name="Brocchi M."/>
            <person name="Colabardini A.C."/>
            <person name="de Araujo Lima B."/>
            <person name="Machado C.R."/>
            <person name="de Almeida Soares C.M."/>
            <person name="Probst C.M."/>
            <person name="de Menezes C.B."/>
            <person name="Thompson C.E."/>
            <person name="Bartholomeu D.C."/>
            <person name="Gradia D.F."/>
            <person name="Pavoni D.P."/>
            <person name="Grisard E.C."/>
            <person name="Fantinatti-Garboggini F."/>
            <person name="Marchini F.K."/>
            <person name="Rodrigues-Luiz G.F."/>
            <person name="Wagner G."/>
            <person name="Goldman G.H."/>
            <person name="Fietto J.L."/>
            <person name="Elias M.C."/>
            <person name="Goldman M.H."/>
            <person name="Sagot M.F."/>
            <person name="Pereira M."/>
            <person name="Stoco P.H."/>
            <person name="de Mendonca-Neto R.P."/>
            <person name="Teixeira S.M."/>
            <person name="Maciel T.E."/>
            <person name="de Oliveira Mendes T.A."/>
            <person name="Urmenyi T.P."/>
            <person name="de Souza W."/>
            <person name="Schenkman S."/>
            <person name="de Vasconcelos A.T."/>
        </authorList>
    </citation>
    <scope>NUCLEOTIDE SEQUENCE [LARGE SCALE GENOMIC DNA]</scope>
</reference>
<dbReference type="GO" id="GO:0003977">
    <property type="term" value="F:UDP-N-acetylglucosamine diphosphorylase activity"/>
    <property type="evidence" value="ECO:0007669"/>
    <property type="project" value="TreeGrafter"/>
</dbReference>
<name>S9W5X8_9TRYP</name>
<protein>
    <submittedName>
        <fullName evidence="2">UDP-sugar pyrophosphorylase</fullName>
    </submittedName>
</protein>
<evidence type="ECO:0000256" key="1">
    <source>
        <dbReference type="SAM" id="MobiDB-lite"/>
    </source>
</evidence>
<organism evidence="2 3">
    <name type="scientific">Strigomonas culicis</name>
    <dbReference type="NCBI Taxonomy" id="28005"/>
    <lineage>
        <taxon>Eukaryota</taxon>
        <taxon>Discoba</taxon>
        <taxon>Euglenozoa</taxon>
        <taxon>Kinetoplastea</taxon>
        <taxon>Metakinetoplastina</taxon>
        <taxon>Trypanosomatida</taxon>
        <taxon>Trypanosomatidae</taxon>
        <taxon>Strigomonadinae</taxon>
        <taxon>Strigomonas</taxon>
    </lineage>
</organism>
<feature type="region of interest" description="Disordered" evidence="1">
    <location>
        <begin position="90"/>
        <end position="110"/>
    </location>
</feature>
<sequence length="801" mass="87041">MDTTAPLCGHAGSDGPSRAALHALRLSLCTEELDQSHLFVTFPPTADQYTAHQLALLSELYAFREVYPGGVEGYIRLGRQLLDDQVNDTDAKNLQEPKPTEVGADAGGTATGQDFVAPQITSLDMPPLLYKVPPLRSREWGGAPPAALLALEERGTALLPTCVFVLVAGGLGERLGYSDIKLNLPVETTTGRTYLEHYATWVQQVGHEPRAAADDDAPRPESRSVLIIMTSDDTHTRTVEALARLRGERAAPDAPGVELPDIFLVKQEMVFCFKDSAAHLALQYVDVPPSGGVAGAVPSNKPTGKDPYLVLPKKPHGHGDVHTLLHDATISESHLSAFLPQAGLCAPPTHGHDRLLDYLLYVQKKKHIVFFQDTNATSVLTIPISLALSEREDLVMNCTCIPRKPREAIGLLCSVLTAAAEDDAEEKREGEEGSTAAAPRAAKSKVGRWRTALVEYNIFEDIAKSMFSEEADEKDGRAGRGESGPGEDEPAAADTEESRAADDARAHLLPFPGSINTLILQFPAYYRVVQKTKGKVPEFINPKYENDAKRAFRTPARLESLMQDIALLFENHYDLAEDTASAVSAAPPQCRIVGERIGGTVFARWTYAPVKNHFDEVEKKVRAHMEPYGATSAEEKYYDLIRARLCAVGLRLPTLPHGGDGAASLGTAAWLKTQPDVYISEAVRACLLPNVVLDPAALPLASLRRMFPHPQQVCITERSTLIVEGHVVIESLHLDGALRVVGPAKGSGPPLVLTGVTVQNEGWCVRPVRSLDSEEVILMRGFVFEKRATHVIDTNTDLSKL</sequence>
<evidence type="ECO:0000313" key="3">
    <source>
        <dbReference type="Proteomes" id="UP000015354"/>
    </source>
</evidence>
<accession>S9W5X8</accession>
<dbReference type="AlphaFoldDB" id="S9W5X8"/>
<dbReference type="EMBL" id="ATMH01003507">
    <property type="protein sequence ID" value="EPY31335.1"/>
    <property type="molecule type" value="Genomic_DNA"/>
</dbReference>
<feature type="compositionally biased region" description="Acidic residues" evidence="1">
    <location>
        <begin position="485"/>
        <end position="495"/>
    </location>
</feature>
<dbReference type="OrthoDB" id="532420at2759"/>
<comment type="caution">
    <text evidence="2">The sequence shown here is derived from an EMBL/GenBank/DDBJ whole genome shotgun (WGS) entry which is preliminary data.</text>
</comment>
<gene>
    <name evidence="2" type="ORF">STCU_03507</name>
</gene>
<dbReference type="Gene3D" id="3.90.550.10">
    <property type="entry name" value="Spore Coat Polysaccharide Biosynthesis Protein SpsA, Chain A"/>
    <property type="match status" value="1"/>
</dbReference>
<dbReference type="InterPro" id="IPR029044">
    <property type="entry name" value="Nucleotide-diphossugar_trans"/>
</dbReference>
<dbReference type="PANTHER" id="PTHR11952:SF9">
    <property type="entry name" value="UDP-SUGAR PYROPHOSPHORYLASE"/>
    <property type="match status" value="1"/>
</dbReference>
<dbReference type="Proteomes" id="UP000015354">
    <property type="component" value="Unassembled WGS sequence"/>
</dbReference>